<protein>
    <submittedName>
        <fullName evidence="2">Uncharacterized protein</fullName>
    </submittedName>
</protein>
<proteinExistence type="predicted"/>
<evidence type="ECO:0000313" key="3">
    <source>
        <dbReference type="Proteomes" id="UP001622594"/>
    </source>
</evidence>
<dbReference type="RefSeq" id="WP_331717904.1">
    <property type="nucleotide sequence ID" value="NZ_CP108189.1"/>
</dbReference>
<dbReference type="EMBL" id="CP108189">
    <property type="protein sequence ID" value="WTR75765.1"/>
    <property type="molecule type" value="Genomic_DNA"/>
</dbReference>
<evidence type="ECO:0000256" key="1">
    <source>
        <dbReference type="SAM" id="Phobius"/>
    </source>
</evidence>
<dbReference type="Proteomes" id="UP001622594">
    <property type="component" value="Plasmid unnamed1"/>
</dbReference>
<reference evidence="2 3" key="1">
    <citation type="submission" date="2022-10" db="EMBL/GenBank/DDBJ databases">
        <title>The complete genomes of actinobacterial strains from the NBC collection.</title>
        <authorList>
            <person name="Joergensen T.S."/>
            <person name="Alvarez Arevalo M."/>
            <person name="Sterndorff E.B."/>
            <person name="Faurdal D."/>
            <person name="Vuksanovic O."/>
            <person name="Mourched A.-S."/>
            <person name="Charusanti P."/>
            <person name="Shaw S."/>
            <person name="Blin K."/>
            <person name="Weber T."/>
        </authorList>
    </citation>
    <scope>NUCLEOTIDE SEQUENCE [LARGE SCALE GENOMIC DNA]</scope>
    <source>
        <strain evidence="2 3">NBC_00123</strain>
        <plasmid evidence="2 3">unnamed1</plasmid>
    </source>
</reference>
<keyword evidence="2" id="KW-0614">Plasmid</keyword>
<keyword evidence="1" id="KW-1133">Transmembrane helix</keyword>
<sequence length="101" mass="10288">MTSLDWAGMVPAVAAAVQTAAVVVQVYWDRRRRGAAPAQCPASGRLPAPCAGHPESAMPGVHVQIGVLPSACGLVAVTVRAVQAGGVDGEMLPPAKEHGPW</sequence>
<keyword evidence="1" id="KW-0812">Transmembrane</keyword>
<geneLocation type="plasmid" evidence="2 3">
    <name>unnamed1</name>
</geneLocation>
<evidence type="ECO:0000313" key="2">
    <source>
        <dbReference type="EMBL" id="WTR75765.1"/>
    </source>
</evidence>
<name>A0ABZ1LN57_9ACTN</name>
<gene>
    <name evidence="2" type="ORF">OG814_41580</name>
</gene>
<keyword evidence="3" id="KW-1185">Reference proteome</keyword>
<feature type="transmembrane region" description="Helical" evidence="1">
    <location>
        <begin position="6"/>
        <end position="28"/>
    </location>
</feature>
<keyword evidence="1" id="KW-0472">Membrane</keyword>
<organism evidence="2 3">
    <name type="scientific">Streptomyces zaomyceticus</name>
    <dbReference type="NCBI Taxonomy" id="68286"/>
    <lineage>
        <taxon>Bacteria</taxon>
        <taxon>Bacillati</taxon>
        <taxon>Actinomycetota</taxon>
        <taxon>Actinomycetes</taxon>
        <taxon>Kitasatosporales</taxon>
        <taxon>Streptomycetaceae</taxon>
        <taxon>Streptomyces</taxon>
    </lineage>
</organism>
<accession>A0ABZ1LN57</accession>